<sequence>MEMKSSSSCNKNKAVVVALLLVLFAEAAAAHPEAADHKCGSQWPYCGGGRCCSKGGYCGSSDCHCCVHFCAYQCPKHPRRNCPSPETLPSSSNYYFSNITSHDDGVAGKRYPGGGAGDR</sequence>
<proteinExistence type="predicted"/>
<evidence type="ECO:0000256" key="3">
    <source>
        <dbReference type="SAM" id="SignalP"/>
    </source>
</evidence>
<keyword evidence="6" id="KW-1185">Reference proteome</keyword>
<protein>
    <recommendedName>
        <fullName evidence="4">Chitin-binding type-1 domain-containing protein</fullName>
    </recommendedName>
</protein>
<organism evidence="5 6">
    <name type="scientific">Linum trigynum</name>
    <dbReference type="NCBI Taxonomy" id="586398"/>
    <lineage>
        <taxon>Eukaryota</taxon>
        <taxon>Viridiplantae</taxon>
        <taxon>Streptophyta</taxon>
        <taxon>Embryophyta</taxon>
        <taxon>Tracheophyta</taxon>
        <taxon>Spermatophyta</taxon>
        <taxon>Magnoliopsida</taxon>
        <taxon>eudicotyledons</taxon>
        <taxon>Gunneridae</taxon>
        <taxon>Pentapetalae</taxon>
        <taxon>rosids</taxon>
        <taxon>fabids</taxon>
        <taxon>Malpighiales</taxon>
        <taxon>Linaceae</taxon>
        <taxon>Linum</taxon>
    </lineage>
</organism>
<feature type="chain" id="PRO_5043606744" description="Chitin-binding type-1 domain-containing protein" evidence="3">
    <location>
        <begin position="30"/>
        <end position="119"/>
    </location>
</feature>
<feature type="domain" description="Chitin-binding type-1" evidence="4">
    <location>
        <begin position="36"/>
        <end position="76"/>
    </location>
</feature>
<dbReference type="Proteomes" id="UP001497516">
    <property type="component" value="Chromosome 3"/>
</dbReference>
<feature type="region of interest" description="Disordered" evidence="2">
    <location>
        <begin position="100"/>
        <end position="119"/>
    </location>
</feature>
<dbReference type="AlphaFoldDB" id="A0AAV2DLH5"/>
<name>A0AAV2DLH5_9ROSI</name>
<dbReference type="GO" id="GO:0008061">
    <property type="term" value="F:chitin binding"/>
    <property type="evidence" value="ECO:0007669"/>
    <property type="project" value="UniProtKB-UniRule"/>
</dbReference>
<keyword evidence="1" id="KW-1015">Disulfide bond</keyword>
<feature type="disulfide bond" evidence="1">
    <location>
        <begin position="46"/>
        <end position="58"/>
    </location>
</feature>
<gene>
    <name evidence="5" type="ORF">LTRI10_LOCUS15709</name>
</gene>
<evidence type="ECO:0000256" key="1">
    <source>
        <dbReference type="PROSITE-ProRule" id="PRU00261"/>
    </source>
</evidence>
<dbReference type="EMBL" id="OZ034816">
    <property type="protein sequence ID" value="CAL1373797.1"/>
    <property type="molecule type" value="Genomic_DNA"/>
</dbReference>
<accession>A0AAV2DLH5</accession>
<evidence type="ECO:0000259" key="4">
    <source>
        <dbReference type="PROSITE" id="PS50941"/>
    </source>
</evidence>
<evidence type="ECO:0000313" key="5">
    <source>
        <dbReference type="EMBL" id="CAL1373797.1"/>
    </source>
</evidence>
<feature type="signal peptide" evidence="3">
    <location>
        <begin position="1"/>
        <end position="29"/>
    </location>
</feature>
<keyword evidence="1" id="KW-0147">Chitin-binding</keyword>
<reference evidence="5 6" key="1">
    <citation type="submission" date="2024-04" db="EMBL/GenBank/DDBJ databases">
        <authorList>
            <person name="Fracassetti M."/>
        </authorList>
    </citation>
    <scope>NUCLEOTIDE SEQUENCE [LARGE SCALE GENOMIC DNA]</scope>
</reference>
<dbReference type="InterPro" id="IPR001002">
    <property type="entry name" value="Chitin-bd_1"/>
</dbReference>
<dbReference type="PROSITE" id="PS50941">
    <property type="entry name" value="CHIT_BIND_I_2"/>
    <property type="match status" value="1"/>
</dbReference>
<feature type="disulfide bond" evidence="1">
    <location>
        <begin position="51"/>
        <end position="65"/>
    </location>
</feature>
<feature type="disulfide bond" evidence="1">
    <location>
        <begin position="70"/>
        <end position="74"/>
    </location>
</feature>
<comment type="caution">
    <text evidence="1">Lacks conserved residue(s) required for the propagation of feature annotation.</text>
</comment>
<evidence type="ECO:0000256" key="2">
    <source>
        <dbReference type="SAM" id="MobiDB-lite"/>
    </source>
</evidence>
<evidence type="ECO:0000313" key="6">
    <source>
        <dbReference type="Proteomes" id="UP001497516"/>
    </source>
</evidence>
<keyword evidence="3" id="KW-0732">Signal</keyword>